<feature type="coiled-coil region" evidence="1">
    <location>
        <begin position="373"/>
        <end position="418"/>
    </location>
</feature>
<name>A0A1G7TUN2_9BURK</name>
<organism evidence="3 4">
    <name type="scientific">Paraburkholderia phenazinium</name>
    <dbReference type="NCBI Taxonomy" id="60549"/>
    <lineage>
        <taxon>Bacteria</taxon>
        <taxon>Pseudomonadati</taxon>
        <taxon>Pseudomonadota</taxon>
        <taxon>Betaproteobacteria</taxon>
        <taxon>Burkholderiales</taxon>
        <taxon>Burkholderiaceae</taxon>
        <taxon>Paraburkholderia</taxon>
    </lineage>
</organism>
<proteinExistence type="predicted"/>
<feature type="domain" description="KfrA N-terminal DNA-binding" evidence="2">
    <location>
        <begin position="3"/>
        <end position="106"/>
    </location>
</feature>
<accession>A0A1G7TUN2</accession>
<dbReference type="AlphaFoldDB" id="A0A1G7TUN2"/>
<evidence type="ECO:0000313" key="4">
    <source>
        <dbReference type="Proteomes" id="UP000199706"/>
    </source>
</evidence>
<gene>
    <name evidence="3" type="ORF">SAMN05216466_103144</name>
</gene>
<dbReference type="Pfam" id="PF11740">
    <property type="entry name" value="KfrA_N"/>
    <property type="match status" value="1"/>
</dbReference>
<evidence type="ECO:0000259" key="2">
    <source>
        <dbReference type="Pfam" id="PF11740"/>
    </source>
</evidence>
<reference evidence="3 4" key="1">
    <citation type="submission" date="2016-10" db="EMBL/GenBank/DDBJ databases">
        <authorList>
            <person name="de Groot N.N."/>
        </authorList>
    </citation>
    <scope>NUCLEOTIDE SEQUENCE [LARGE SCALE GENOMIC DNA]</scope>
    <source>
        <strain evidence="3 4">LMG 2247</strain>
    </source>
</reference>
<keyword evidence="1" id="KW-0175">Coiled coil</keyword>
<dbReference type="GO" id="GO:0003677">
    <property type="term" value="F:DNA binding"/>
    <property type="evidence" value="ECO:0007669"/>
    <property type="project" value="UniProtKB-KW"/>
</dbReference>
<protein>
    <submittedName>
        <fullName evidence="3">Replication region DNA-binding N-term</fullName>
    </submittedName>
</protein>
<dbReference type="OrthoDB" id="9001482at2"/>
<keyword evidence="3" id="KW-0238">DNA-binding</keyword>
<dbReference type="EMBL" id="FNCJ01000003">
    <property type="protein sequence ID" value="SDG38240.1"/>
    <property type="molecule type" value="Genomic_DNA"/>
</dbReference>
<sequence>MKRDDVLEIANRLKNEGRAISPVTVCLEAYGQSLPEIAETLQQWRDERMTPVDAGLATLPTPDDFGDVMRDAIERCWAVAQKGVRGQVDAEMRALRERTEQAERETGMLYIDLTRTLHELEAYKRKLAEFQHSPAGATRLISPVEENPVPAIAQSSAVAASDLPAETESHLSAFEESSPLVEEHAHEASLESEAVNEQAVSEDVVAEHAEAEYPAQEHVVSEDGAQEHAVLEHAVEEYAMSEHAPQEHAVLEDAAQEHAVSEHAAQDFAPDAVAFGETEAVHHEAAFEEAAQAPAFESHLPVESTEGFAGFDQQEPLAAEPENANILSEQLALAEARACAAEARVQELEAELAVAAQAAHVPAADPSAAHAAQEEAAQRIAEIEQAFAQERQALQTKLDEAILHCAQWKQRAEQLRADFTPLKEHAAWVNAQSVGRSTLCSRLIVELARVSPGNPLLRKEVQQQIVDQAAQTHAG</sequence>
<dbReference type="RefSeq" id="WP_090683237.1">
    <property type="nucleotide sequence ID" value="NZ_CADERL010000016.1"/>
</dbReference>
<evidence type="ECO:0000256" key="1">
    <source>
        <dbReference type="SAM" id="Coils"/>
    </source>
</evidence>
<dbReference type="Proteomes" id="UP000199706">
    <property type="component" value="Unassembled WGS sequence"/>
</dbReference>
<dbReference type="InterPro" id="IPR021104">
    <property type="entry name" value="KfrA_DNA-bd_N"/>
</dbReference>
<evidence type="ECO:0000313" key="3">
    <source>
        <dbReference type="EMBL" id="SDG38240.1"/>
    </source>
</evidence>